<evidence type="ECO:0000313" key="2">
    <source>
        <dbReference type="Proteomes" id="UP000004520"/>
    </source>
</evidence>
<gene>
    <name evidence="1" type="ORF">SFK227_1325</name>
</gene>
<accession>F5NT55</accession>
<dbReference type="PATRIC" id="fig|766147.3.peg.1291"/>
<proteinExistence type="predicted"/>
<sequence length="38" mass="4413">MCHWLSLSVTIEVVVILPDRAFLRYREYQTVTSPTSSN</sequence>
<dbReference type="Proteomes" id="UP000004520">
    <property type="component" value="Unassembled WGS sequence"/>
</dbReference>
<dbReference type="EMBL" id="AFGY01000011">
    <property type="protein sequence ID" value="EGK39118.1"/>
    <property type="molecule type" value="Genomic_DNA"/>
</dbReference>
<protein>
    <submittedName>
        <fullName evidence="1">Uncharacterized protein</fullName>
    </submittedName>
</protein>
<comment type="caution">
    <text evidence="1">The sequence shown here is derived from an EMBL/GenBank/DDBJ whole genome shotgun (WGS) entry which is preliminary data.</text>
</comment>
<dbReference type="AlphaFoldDB" id="F5NT55"/>
<organism evidence="1 2">
    <name type="scientific">Shigella flexneri K-227</name>
    <dbReference type="NCBI Taxonomy" id="766147"/>
    <lineage>
        <taxon>Bacteria</taxon>
        <taxon>Pseudomonadati</taxon>
        <taxon>Pseudomonadota</taxon>
        <taxon>Gammaproteobacteria</taxon>
        <taxon>Enterobacterales</taxon>
        <taxon>Enterobacteriaceae</taxon>
        <taxon>Shigella</taxon>
    </lineage>
</organism>
<name>F5NT55_SHIFL</name>
<evidence type="ECO:0000313" key="1">
    <source>
        <dbReference type="EMBL" id="EGK39118.1"/>
    </source>
</evidence>
<reference evidence="1 2" key="1">
    <citation type="submission" date="2011-04" db="EMBL/GenBank/DDBJ databases">
        <authorList>
            <person name="Rasko D."/>
            <person name="Redman J."/>
            <person name="Daugherty S.C."/>
            <person name="Tallon L."/>
            <person name="Sadzewicz L."/>
            <person name="Jones K."/>
            <person name="Santana-Cruz I."/>
            <person name="Liu X."/>
        </authorList>
    </citation>
    <scope>NUCLEOTIDE SEQUENCE [LARGE SCALE GENOMIC DNA]</scope>
    <source>
        <strain evidence="1 2">K-227</strain>
    </source>
</reference>